<dbReference type="Gene3D" id="1.10.3080.10">
    <property type="entry name" value="Clc chloride channel"/>
    <property type="match status" value="1"/>
</dbReference>
<feature type="transmembrane region" description="Helical" evidence="5">
    <location>
        <begin position="198"/>
        <end position="219"/>
    </location>
</feature>
<gene>
    <name evidence="6" type="primary">eriC_7</name>
    <name evidence="6" type="ORF">SDC9_147030</name>
</gene>
<reference evidence="6" key="1">
    <citation type="submission" date="2019-08" db="EMBL/GenBank/DDBJ databases">
        <authorList>
            <person name="Kucharzyk K."/>
            <person name="Murdoch R.W."/>
            <person name="Higgins S."/>
            <person name="Loffler F."/>
        </authorList>
    </citation>
    <scope>NUCLEOTIDE SEQUENCE</scope>
</reference>
<dbReference type="GO" id="GO:0015108">
    <property type="term" value="F:chloride transmembrane transporter activity"/>
    <property type="evidence" value="ECO:0007669"/>
    <property type="project" value="InterPro"/>
</dbReference>
<proteinExistence type="predicted"/>
<keyword evidence="2 5" id="KW-0812">Transmembrane</keyword>
<dbReference type="PANTHER" id="PTHR43427:SF12">
    <property type="entry name" value="CHLORIDE TRANSPORTER"/>
    <property type="match status" value="1"/>
</dbReference>
<dbReference type="SUPFAM" id="SSF81340">
    <property type="entry name" value="Clc chloride channel"/>
    <property type="match status" value="1"/>
</dbReference>
<keyword evidence="3 5" id="KW-1133">Transmembrane helix</keyword>
<feature type="transmembrane region" description="Helical" evidence="5">
    <location>
        <begin position="166"/>
        <end position="191"/>
    </location>
</feature>
<sequence>MHYEALIPCFTASFVGNLVATYLGAKHSHYAFTGIPDMTLIVTAKVIIASILFGIISIAFSEMVHSLKRVFSKYFKSGMVKSFAGGLIVIILTYIVGTRDYLGLGTPMILESFETVVSPFAFLWKLIFTAITLGAGFQGGEVTPLFFIGSTFGNAISSIINLSPSFLAGLGLVAVFCGATNAPISSFILGLELFGGQGMIYIFMACVISYLFSGHYGIYTSQLIGVTKSKILQMPKGTTVGSVKNKK</sequence>
<dbReference type="InterPro" id="IPR001807">
    <property type="entry name" value="ClC"/>
</dbReference>
<feature type="transmembrane region" description="Helical" evidence="5">
    <location>
        <begin position="38"/>
        <end position="60"/>
    </location>
</feature>
<evidence type="ECO:0000256" key="4">
    <source>
        <dbReference type="ARBA" id="ARBA00023136"/>
    </source>
</evidence>
<evidence type="ECO:0000256" key="5">
    <source>
        <dbReference type="SAM" id="Phobius"/>
    </source>
</evidence>
<dbReference type="PANTHER" id="PTHR43427">
    <property type="entry name" value="CHLORIDE CHANNEL PROTEIN CLC-E"/>
    <property type="match status" value="1"/>
</dbReference>
<dbReference type="InterPro" id="IPR014743">
    <property type="entry name" value="Cl-channel_core"/>
</dbReference>
<dbReference type="EMBL" id="VSSQ01045905">
    <property type="protein sequence ID" value="MPM99835.1"/>
    <property type="molecule type" value="Genomic_DNA"/>
</dbReference>
<dbReference type="Pfam" id="PF00654">
    <property type="entry name" value="Voltage_CLC"/>
    <property type="match status" value="1"/>
</dbReference>
<evidence type="ECO:0000313" key="6">
    <source>
        <dbReference type="EMBL" id="MPM99835.1"/>
    </source>
</evidence>
<dbReference type="GO" id="GO:0016020">
    <property type="term" value="C:membrane"/>
    <property type="evidence" value="ECO:0007669"/>
    <property type="project" value="UniProtKB-SubCell"/>
</dbReference>
<dbReference type="InterPro" id="IPR050368">
    <property type="entry name" value="ClC-type_chloride_channel"/>
</dbReference>
<keyword evidence="4 5" id="KW-0472">Membrane</keyword>
<comment type="subcellular location">
    <subcellularLocation>
        <location evidence="1">Membrane</location>
        <topology evidence="1">Multi-pass membrane protein</topology>
    </subcellularLocation>
</comment>
<accession>A0A645EEI7</accession>
<feature type="transmembrane region" description="Helical" evidence="5">
    <location>
        <begin position="80"/>
        <end position="97"/>
    </location>
</feature>
<comment type="caution">
    <text evidence="6">The sequence shown here is derived from an EMBL/GenBank/DDBJ whole genome shotgun (WGS) entry which is preliminary data.</text>
</comment>
<evidence type="ECO:0000256" key="1">
    <source>
        <dbReference type="ARBA" id="ARBA00004141"/>
    </source>
</evidence>
<protein>
    <submittedName>
        <fullName evidence="6">Chloride/fluoride channel protein</fullName>
    </submittedName>
</protein>
<name>A0A645EEI7_9ZZZZ</name>
<evidence type="ECO:0000256" key="3">
    <source>
        <dbReference type="ARBA" id="ARBA00022989"/>
    </source>
</evidence>
<organism evidence="6">
    <name type="scientific">bioreactor metagenome</name>
    <dbReference type="NCBI Taxonomy" id="1076179"/>
    <lineage>
        <taxon>unclassified sequences</taxon>
        <taxon>metagenomes</taxon>
        <taxon>ecological metagenomes</taxon>
    </lineage>
</organism>
<dbReference type="AlphaFoldDB" id="A0A645EEI7"/>
<evidence type="ECO:0000256" key="2">
    <source>
        <dbReference type="ARBA" id="ARBA00022692"/>
    </source>
</evidence>